<dbReference type="Pfam" id="PF03865">
    <property type="entry name" value="ShlB"/>
    <property type="match status" value="1"/>
</dbReference>
<proteinExistence type="predicted"/>
<dbReference type="EMBL" id="PNYC01000022">
    <property type="protein sequence ID" value="PMS32249.1"/>
    <property type="molecule type" value="Genomic_DNA"/>
</dbReference>
<dbReference type="GO" id="GO:0098046">
    <property type="term" value="C:type V protein secretion system complex"/>
    <property type="evidence" value="ECO:0007669"/>
    <property type="project" value="TreeGrafter"/>
</dbReference>
<evidence type="ECO:0000313" key="8">
    <source>
        <dbReference type="Proteomes" id="UP000235777"/>
    </source>
</evidence>
<feature type="domain" description="Polypeptide-transport-associated ShlB-type" evidence="6">
    <location>
        <begin position="122"/>
        <end position="197"/>
    </location>
</feature>
<dbReference type="PANTHER" id="PTHR34597">
    <property type="entry name" value="SLR1661 PROTEIN"/>
    <property type="match status" value="1"/>
</dbReference>
<dbReference type="InterPro" id="IPR013686">
    <property type="entry name" value="Polypept-transport_assoc_ShlB"/>
</dbReference>
<evidence type="ECO:0000256" key="4">
    <source>
        <dbReference type="SAM" id="MobiDB-lite"/>
    </source>
</evidence>
<dbReference type="PANTHER" id="PTHR34597:SF1">
    <property type="entry name" value="HEME_HEMOPEXIN TRANSPORTER PROTEIN HUXB"/>
    <property type="match status" value="1"/>
</dbReference>
<dbReference type="GO" id="GO:0008320">
    <property type="term" value="F:protein transmembrane transporter activity"/>
    <property type="evidence" value="ECO:0007669"/>
    <property type="project" value="TreeGrafter"/>
</dbReference>
<feature type="domain" description="Haemolysin activator HlyB C-terminal" evidence="5">
    <location>
        <begin position="260"/>
        <end position="569"/>
    </location>
</feature>
<dbReference type="Gene3D" id="2.40.160.50">
    <property type="entry name" value="membrane protein fhac: a member of the omp85/tpsb transporter family"/>
    <property type="match status" value="1"/>
</dbReference>
<dbReference type="Pfam" id="PF08479">
    <property type="entry name" value="POTRA_2"/>
    <property type="match status" value="1"/>
</dbReference>
<evidence type="ECO:0000313" key="7">
    <source>
        <dbReference type="EMBL" id="PMS32249.1"/>
    </source>
</evidence>
<dbReference type="STRING" id="863227.GCA_000373005_04777"/>
<name>A0A2N7WS44_9BURK</name>
<dbReference type="InterPro" id="IPR051544">
    <property type="entry name" value="TPS_OM_transporter"/>
</dbReference>
<evidence type="ECO:0000256" key="3">
    <source>
        <dbReference type="ARBA" id="ARBA00023237"/>
    </source>
</evidence>
<comment type="caution">
    <text evidence="7">The sequence shown here is derived from an EMBL/GenBank/DDBJ whole genome shotgun (WGS) entry which is preliminary data.</text>
</comment>
<sequence length="609" mass="65041">MACRKCVRAMSAGLGKDDATGVSNMHRHRHRGDSGAAFPIPSTSAMNPRRRPPLTLLAGMSAALACTMPDAWAQVASPIPDAGSTLRNQLQTLPPVSPPASNAEIHIERPAAPAPSASALRFAVKGFQIDGNTKFSRAELMPLLEPALGGARTLGDLDEAATRVTSFYRAHGYLVARAYIPAQDIRDGIVDIAIVEGRYGKVEVRNAPHVRDAVLQRYVSPKHLGDVIDERRLDRAALLMQDVTGATAVTGNLQAGETPGTSDLTIDVPPTRALTASLQADNYGIRPTGRYRVGGALQWLSPLGFGDRLDARALTSITGQTFGQLGYSAPIGSDGLRTSLSVTESTYRLGADFSSLDAYGHATVLSWAASYPLIRSRTLNLNAEGGFDRKNLTDHANGTAEDKFDNVFGAGFDGNVIAGKTLVTYAVRTESGNVHFESGDPLAIDQTSARTDGHYRKYTYSIALYEAVTPRLQFYLSLNGQQASKNLISSEKLSLGGPYGVRAYPTGEAPGDDGYLATAELRYAVAQSLLPGQLGVFGFVDTGFVRNNAYPFSTESNHQRLSGAGIGVTLSKAPDYEIRLIYAHKLGNATAVADTDHAGRVWLQLTKAF</sequence>
<reference evidence="7 8" key="1">
    <citation type="submission" date="2018-01" db="EMBL/GenBank/DDBJ databases">
        <title>Whole genome analyses suggest that Burkholderia sensu lato contains two further novel genera in the rhizoxinica-symbiotica group Mycetohabitans gen. nov., and Trinickia gen. nov.: implications for the evolution of diazotrophy and nodulation in the Burkholderiaceae.</title>
        <authorList>
            <person name="Estrada-de los Santos P."/>
            <person name="Palmer M."/>
            <person name="Chavez-Ramirez B."/>
            <person name="Beukes C."/>
            <person name="Steenkamp E.T."/>
            <person name="Hirsch A.M."/>
            <person name="Manyaka P."/>
            <person name="Maluk M."/>
            <person name="Lafos M."/>
            <person name="Crook M."/>
            <person name="Gross E."/>
            <person name="Simon M.F."/>
            <person name="Bueno dos Reis Junior F."/>
            <person name="Poole P.S."/>
            <person name="Venter S.N."/>
            <person name="James E.K."/>
        </authorList>
    </citation>
    <scope>NUCLEOTIDE SEQUENCE [LARGE SCALE GENOMIC DNA]</scope>
    <source>
        <strain evidence="7 8">JPY 581</strain>
    </source>
</reference>
<dbReference type="InterPro" id="IPR005565">
    <property type="entry name" value="Hemolysn_activator_HlyB_C"/>
</dbReference>
<keyword evidence="3" id="KW-0998">Cell outer membrane</keyword>
<organism evidence="7 8">
    <name type="scientific">Trinickia symbiotica</name>
    <dbReference type="NCBI Taxonomy" id="863227"/>
    <lineage>
        <taxon>Bacteria</taxon>
        <taxon>Pseudomonadati</taxon>
        <taxon>Pseudomonadota</taxon>
        <taxon>Betaproteobacteria</taxon>
        <taxon>Burkholderiales</taxon>
        <taxon>Burkholderiaceae</taxon>
        <taxon>Trinickia</taxon>
    </lineage>
</organism>
<keyword evidence="2" id="KW-0812">Transmembrane</keyword>
<accession>A0A2N7WS44</accession>
<evidence type="ECO:0000256" key="1">
    <source>
        <dbReference type="ARBA" id="ARBA00022452"/>
    </source>
</evidence>
<evidence type="ECO:0000259" key="5">
    <source>
        <dbReference type="Pfam" id="PF03865"/>
    </source>
</evidence>
<evidence type="ECO:0000259" key="6">
    <source>
        <dbReference type="Pfam" id="PF08479"/>
    </source>
</evidence>
<feature type="region of interest" description="Disordered" evidence="4">
    <location>
        <begin position="15"/>
        <end position="50"/>
    </location>
</feature>
<dbReference type="GO" id="GO:0046819">
    <property type="term" value="P:protein secretion by the type V secretion system"/>
    <property type="evidence" value="ECO:0007669"/>
    <property type="project" value="TreeGrafter"/>
</dbReference>
<keyword evidence="1" id="KW-1134">Transmembrane beta strand</keyword>
<dbReference type="Gene3D" id="3.10.20.310">
    <property type="entry name" value="membrane protein fhac"/>
    <property type="match status" value="1"/>
</dbReference>
<keyword evidence="8" id="KW-1185">Reference proteome</keyword>
<protein>
    <submittedName>
        <fullName evidence="7">ShlB/FhaC/HecB family hemolysin secretion/activation protein</fullName>
    </submittedName>
</protein>
<evidence type="ECO:0000256" key="2">
    <source>
        <dbReference type="ARBA" id="ARBA00022692"/>
    </source>
</evidence>
<dbReference type="AlphaFoldDB" id="A0A2N7WS44"/>
<dbReference type="Proteomes" id="UP000235777">
    <property type="component" value="Unassembled WGS sequence"/>
</dbReference>
<dbReference type="RefSeq" id="WP_020566516.1">
    <property type="nucleotide sequence ID" value="NZ_KB890209.1"/>
</dbReference>
<dbReference type="OrthoDB" id="572300at2"/>
<keyword evidence="1" id="KW-0472">Membrane</keyword>
<gene>
    <name evidence="7" type="ORF">C0Z20_26750</name>
</gene>